<dbReference type="InterPro" id="IPR020892">
    <property type="entry name" value="Cyclophilin-type_PPIase_CS"/>
</dbReference>
<keyword evidence="3" id="KW-0697">Rotamase</keyword>
<feature type="chain" id="PRO_5004727218" description="peptidylprolyl isomerase" evidence="5">
    <location>
        <begin position="22"/>
        <end position="272"/>
    </location>
</feature>
<dbReference type="PANTHER" id="PTHR45625">
    <property type="entry name" value="PEPTIDYL-PROLYL CIS-TRANS ISOMERASE-RELATED"/>
    <property type="match status" value="1"/>
</dbReference>
<evidence type="ECO:0000313" key="7">
    <source>
        <dbReference type="EMBL" id="ESQ94532.1"/>
    </source>
</evidence>
<keyword evidence="8" id="KW-1185">Reference proteome</keyword>
<dbReference type="GO" id="GO:0003755">
    <property type="term" value="F:peptidyl-prolyl cis-trans isomerase activity"/>
    <property type="evidence" value="ECO:0007669"/>
    <property type="project" value="UniProtKB-KW"/>
</dbReference>
<sequence length="272" mass="29505">MTLLKMAILMALVLPALPAQASDPDWLTVNPDNTLVIDTDKGRLIIELHPEVAPKAVERIKLLARRGTYDGLLFHRVIPGFVAQTGDPGNVDGGKTELPNLKPEFRFRLKADVPHTVVARPGGLDVGFMGALPYVSVDEKRMGANPDQAVHAWGSYCNNTMGMGRDDTPLDSANAEIFFMLAPTQRLDRDYTPVGQVIIGGDVLQKLAPGEPPAKPDSMLNLQIMADMKTPPQVLVMNTKSAAFKALTDRVRAEKGADFSICDVTVPARVMP</sequence>
<keyword evidence="5" id="KW-0732">Signal</keyword>
<dbReference type="PANTHER" id="PTHR45625:SF4">
    <property type="entry name" value="PEPTIDYLPROLYL ISOMERASE DOMAIN AND WD REPEAT-CONTAINING PROTEIN 1"/>
    <property type="match status" value="1"/>
</dbReference>
<protein>
    <recommendedName>
        <fullName evidence="2">peptidylprolyl isomerase</fullName>
        <ecNumber evidence="2">5.2.1.8</ecNumber>
    </recommendedName>
</protein>
<gene>
    <name evidence="7" type="ORF">ABENE_00125</name>
</gene>
<dbReference type="CDD" id="cd00317">
    <property type="entry name" value="cyclophilin"/>
    <property type="match status" value="1"/>
</dbReference>
<dbReference type="Gene3D" id="2.40.100.10">
    <property type="entry name" value="Cyclophilin-like"/>
    <property type="match status" value="1"/>
</dbReference>
<dbReference type="PROSITE" id="PS50072">
    <property type="entry name" value="CSA_PPIASE_2"/>
    <property type="match status" value="1"/>
</dbReference>
<evidence type="ECO:0000313" key="8">
    <source>
        <dbReference type="Proteomes" id="UP000017837"/>
    </source>
</evidence>
<keyword evidence="4" id="KW-0413">Isomerase</keyword>
<dbReference type="InterPro" id="IPR002130">
    <property type="entry name" value="Cyclophilin-type_PPIase_dom"/>
</dbReference>
<dbReference type="SUPFAM" id="SSF50891">
    <property type="entry name" value="Cyclophilin-like"/>
    <property type="match status" value="1"/>
</dbReference>
<feature type="signal peptide" evidence="5">
    <location>
        <begin position="1"/>
        <end position="21"/>
    </location>
</feature>
<evidence type="ECO:0000256" key="2">
    <source>
        <dbReference type="ARBA" id="ARBA00013194"/>
    </source>
</evidence>
<dbReference type="PATRIC" id="fig|1121022.4.peg.25"/>
<dbReference type="Proteomes" id="UP000017837">
    <property type="component" value="Unassembled WGS sequence"/>
</dbReference>
<dbReference type="AlphaFoldDB" id="V4PKM6"/>
<proteinExistence type="inferred from homology"/>
<dbReference type="RefSeq" id="WP_018081249.1">
    <property type="nucleotide sequence ID" value="NZ_AQWM01000004.1"/>
</dbReference>
<dbReference type="EC" id="5.2.1.8" evidence="2"/>
<comment type="similarity">
    <text evidence="1">Belongs to the cyclophilin-type PPIase family.</text>
</comment>
<evidence type="ECO:0000256" key="4">
    <source>
        <dbReference type="ARBA" id="ARBA00023235"/>
    </source>
</evidence>
<dbReference type="InterPro" id="IPR044666">
    <property type="entry name" value="Cyclophilin_A-like"/>
</dbReference>
<reference evidence="7 8" key="1">
    <citation type="journal article" date="2014" name="Nature">
        <title>Sequential evolution of bacterial morphology by co-option of a developmental regulator.</title>
        <authorList>
            <person name="Jiang C."/>
            <person name="Brown P.J."/>
            <person name="Ducret A."/>
            <person name="Brun Y.V."/>
        </authorList>
    </citation>
    <scope>NUCLEOTIDE SEQUENCE [LARGE SCALE GENOMIC DNA]</scope>
    <source>
        <strain evidence="7 8">DSM 16100</strain>
    </source>
</reference>
<feature type="domain" description="PPIase cyclophilin-type" evidence="6">
    <location>
        <begin position="42"/>
        <end position="242"/>
    </location>
</feature>
<dbReference type="GO" id="GO:0006457">
    <property type="term" value="P:protein folding"/>
    <property type="evidence" value="ECO:0007669"/>
    <property type="project" value="InterPro"/>
</dbReference>
<evidence type="ECO:0000256" key="5">
    <source>
        <dbReference type="SAM" id="SignalP"/>
    </source>
</evidence>
<evidence type="ECO:0000256" key="1">
    <source>
        <dbReference type="ARBA" id="ARBA00007365"/>
    </source>
</evidence>
<dbReference type="InterPro" id="IPR029000">
    <property type="entry name" value="Cyclophilin-like_dom_sf"/>
</dbReference>
<name>V4PKM6_9CAUL</name>
<dbReference type="PROSITE" id="PS00170">
    <property type="entry name" value="CSA_PPIASE_1"/>
    <property type="match status" value="1"/>
</dbReference>
<dbReference type="Pfam" id="PF00160">
    <property type="entry name" value="Pro_isomerase"/>
    <property type="match status" value="1"/>
</dbReference>
<dbReference type="STRING" id="1121022.GCA_000376105_01581"/>
<dbReference type="eggNOG" id="COG0652">
    <property type="taxonomic scope" value="Bacteria"/>
</dbReference>
<evidence type="ECO:0000256" key="3">
    <source>
        <dbReference type="ARBA" id="ARBA00023110"/>
    </source>
</evidence>
<evidence type="ECO:0000259" key="6">
    <source>
        <dbReference type="PROSITE" id="PS50072"/>
    </source>
</evidence>
<organism evidence="7 8">
    <name type="scientific">Asticcacaulis benevestitus DSM 16100 = ATCC BAA-896</name>
    <dbReference type="NCBI Taxonomy" id="1121022"/>
    <lineage>
        <taxon>Bacteria</taxon>
        <taxon>Pseudomonadati</taxon>
        <taxon>Pseudomonadota</taxon>
        <taxon>Alphaproteobacteria</taxon>
        <taxon>Caulobacterales</taxon>
        <taxon>Caulobacteraceae</taxon>
        <taxon>Asticcacaulis</taxon>
    </lineage>
</organism>
<accession>V4PKM6</accession>
<comment type="caution">
    <text evidence="7">The sequence shown here is derived from an EMBL/GenBank/DDBJ whole genome shotgun (WGS) entry which is preliminary data.</text>
</comment>
<dbReference type="EMBL" id="AWGB01000001">
    <property type="protein sequence ID" value="ESQ94532.1"/>
    <property type="molecule type" value="Genomic_DNA"/>
</dbReference>